<evidence type="ECO:0000313" key="2">
    <source>
        <dbReference type="EMBL" id="WAH39762.1"/>
    </source>
</evidence>
<keyword evidence="3" id="KW-1185">Reference proteome</keyword>
<organism evidence="2 3">
    <name type="scientific">Alicyclobacillus fastidiosus</name>
    <dbReference type="NCBI Taxonomy" id="392011"/>
    <lineage>
        <taxon>Bacteria</taxon>
        <taxon>Bacillati</taxon>
        <taxon>Bacillota</taxon>
        <taxon>Bacilli</taxon>
        <taxon>Bacillales</taxon>
        <taxon>Alicyclobacillaceae</taxon>
        <taxon>Alicyclobacillus</taxon>
    </lineage>
</organism>
<name>A0ABY6ZA68_9BACL</name>
<reference evidence="2" key="1">
    <citation type="submission" date="2022-08" db="EMBL/GenBank/DDBJ databases">
        <title>Alicyclobacillus fastidiosus DSM 17978, complete genome.</title>
        <authorList>
            <person name="Wang Q."/>
            <person name="Cai R."/>
            <person name="Wang Z."/>
        </authorList>
    </citation>
    <scope>NUCLEOTIDE SEQUENCE</scope>
    <source>
        <strain evidence="2">DSM 17978</strain>
    </source>
</reference>
<dbReference type="EMBL" id="CP104067">
    <property type="protein sequence ID" value="WAH39762.1"/>
    <property type="molecule type" value="Genomic_DNA"/>
</dbReference>
<keyword evidence="1" id="KW-0732">Signal</keyword>
<evidence type="ECO:0000256" key="1">
    <source>
        <dbReference type="SAM" id="SignalP"/>
    </source>
</evidence>
<gene>
    <name evidence="2" type="ORF">NZD89_15225</name>
</gene>
<sequence>MKKSVLLGSRKNMLVKRSIATAFSVLAVGSISTNTVSASPQNNNQTIHINYQTKATTAVQGLIGSYWNSTGNQFENTPGGSYAGNYW</sequence>
<dbReference type="Proteomes" id="UP001164761">
    <property type="component" value="Chromosome"/>
</dbReference>
<accession>A0ABY6ZA68</accession>
<evidence type="ECO:0000313" key="3">
    <source>
        <dbReference type="Proteomes" id="UP001164761"/>
    </source>
</evidence>
<feature type="chain" id="PRO_5046054762" description="Lactococcin 972 family bacteriocin" evidence="1">
    <location>
        <begin position="28"/>
        <end position="87"/>
    </location>
</feature>
<feature type="signal peptide" evidence="1">
    <location>
        <begin position="1"/>
        <end position="27"/>
    </location>
</feature>
<protein>
    <recommendedName>
        <fullName evidence="4">Lactococcin 972 family bacteriocin</fullName>
    </recommendedName>
</protein>
<evidence type="ECO:0008006" key="4">
    <source>
        <dbReference type="Google" id="ProtNLM"/>
    </source>
</evidence>
<dbReference type="RefSeq" id="WP_268003659.1">
    <property type="nucleotide sequence ID" value="NZ_BSUT01000001.1"/>
</dbReference>
<proteinExistence type="predicted"/>